<dbReference type="KEGG" id="clap:NCTC11466_04195"/>
<feature type="region of interest" description="Disordered" evidence="1">
    <location>
        <begin position="35"/>
        <end position="64"/>
    </location>
</feature>
<name>A0A3S4KWW8_9ENTR</name>
<sequence length="88" mass="9670">MSDGSSGKVACSAQNDTAVRQHTVMLGNFGRMLRLPDAKPIPDSLDDITRRPDDRINQHKATDDYEDAQVGLRCFQEEASTCSLTDQG</sequence>
<accession>A0A3S4KWW8</accession>
<gene>
    <name evidence="2" type="ORF">NCTC11466_04195</name>
</gene>
<organism evidence="2 3">
    <name type="scientific">Cedecea lapagei</name>
    <dbReference type="NCBI Taxonomy" id="158823"/>
    <lineage>
        <taxon>Bacteria</taxon>
        <taxon>Pseudomonadati</taxon>
        <taxon>Pseudomonadota</taxon>
        <taxon>Gammaproteobacteria</taxon>
        <taxon>Enterobacterales</taxon>
        <taxon>Enterobacteriaceae</taxon>
        <taxon>Cedecea</taxon>
    </lineage>
</organism>
<dbReference type="EMBL" id="LR134201">
    <property type="protein sequence ID" value="VEC01366.1"/>
    <property type="molecule type" value="Genomic_DNA"/>
</dbReference>
<evidence type="ECO:0000256" key="1">
    <source>
        <dbReference type="SAM" id="MobiDB-lite"/>
    </source>
</evidence>
<protein>
    <submittedName>
        <fullName evidence="2">Uncharacterized protein</fullName>
    </submittedName>
</protein>
<evidence type="ECO:0000313" key="2">
    <source>
        <dbReference type="EMBL" id="VEC01366.1"/>
    </source>
</evidence>
<reference evidence="2 3" key="1">
    <citation type="submission" date="2018-12" db="EMBL/GenBank/DDBJ databases">
        <authorList>
            <consortium name="Pathogen Informatics"/>
        </authorList>
    </citation>
    <scope>NUCLEOTIDE SEQUENCE [LARGE SCALE GENOMIC DNA]</scope>
    <source>
        <strain evidence="2 3">NCTC11466</strain>
    </source>
</reference>
<dbReference type="AlphaFoldDB" id="A0A3S4KWW8"/>
<keyword evidence="3" id="KW-1185">Reference proteome</keyword>
<feature type="compositionally biased region" description="Basic and acidic residues" evidence="1">
    <location>
        <begin position="47"/>
        <end position="63"/>
    </location>
</feature>
<proteinExistence type="predicted"/>
<evidence type="ECO:0000313" key="3">
    <source>
        <dbReference type="Proteomes" id="UP000274122"/>
    </source>
</evidence>
<dbReference type="Proteomes" id="UP000274122">
    <property type="component" value="Chromosome"/>
</dbReference>